<name>A0A843VCY7_COLES</name>
<reference evidence="2" key="1">
    <citation type="submission" date="2017-07" db="EMBL/GenBank/DDBJ databases">
        <title>Taro Niue Genome Assembly and Annotation.</title>
        <authorList>
            <person name="Atibalentja N."/>
            <person name="Keating K."/>
            <person name="Fields C.J."/>
        </authorList>
    </citation>
    <scope>NUCLEOTIDE SEQUENCE</scope>
    <source>
        <strain evidence="2">Niue_2</strain>
        <tissue evidence="2">Leaf</tissue>
    </source>
</reference>
<protein>
    <recommendedName>
        <fullName evidence="1">AMP-activated protein kinase glycogen-binding domain-containing protein</fullName>
    </recommendedName>
</protein>
<dbReference type="OrthoDB" id="531008at2759"/>
<dbReference type="InterPro" id="IPR032640">
    <property type="entry name" value="AMPK1_CBM"/>
</dbReference>
<dbReference type="Proteomes" id="UP000652761">
    <property type="component" value="Unassembled WGS sequence"/>
</dbReference>
<gene>
    <name evidence="2" type="ORF">Taro_026460</name>
</gene>
<dbReference type="AlphaFoldDB" id="A0A843VCY7"/>
<dbReference type="PANTHER" id="PTHR47434">
    <property type="entry name" value="PROTEIN PTST HOMOLOG 3, CHLOROPLASTIC"/>
    <property type="match status" value="1"/>
</dbReference>
<proteinExistence type="predicted"/>
<dbReference type="SUPFAM" id="SSF81296">
    <property type="entry name" value="E set domains"/>
    <property type="match status" value="1"/>
</dbReference>
<dbReference type="CDD" id="cd02859">
    <property type="entry name" value="E_set_AMPKbeta_like_N"/>
    <property type="match status" value="1"/>
</dbReference>
<dbReference type="PANTHER" id="PTHR47434:SF2">
    <property type="entry name" value="PROTEIN PTST HOMOLOG 3, CHLOROPLASTIC"/>
    <property type="match status" value="1"/>
</dbReference>
<dbReference type="InterPro" id="IPR013783">
    <property type="entry name" value="Ig-like_fold"/>
</dbReference>
<dbReference type="Pfam" id="PF16561">
    <property type="entry name" value="AMPK1_CBM"/>
    <property type="match status" value="1"/>
</dbReference>
<comment type="caution">
    <text evidence="2">The sequence shown here is derived from an EMBL/GenBank/DDBJ whole genome shotgun (WGS) entry which is preliminary data.</text>
</comment>
<dbReference type="EMBL" id="NMUH01001599">
    <property type="protein sequence ID" value="MQL93805.1"/>
    <property type="molecule type" value="Genomic_DNA"/>
</dbReference>
<organism evidence="2 3">
    <name type="scientific">Colocasia esculenta</name>
    <name type="common">Wild taro</name>
    <name type="synonym">Arum esculentum</name>
    <dbReference type="NCBI Taxonomy" id="4460"/>
    <lineage>
        <taxon>Eukaryota</taxon>
        <taxon>Viridiplantae</taxon>
        <taxon>Streptophyta</taxon>
        <taxon>Embryophyta</taxon>
        <taxon>Tracheophyta</taxon>
        <taxon>Spermatophyta</taxon>
        <taxon>Magnoliopsida</taxon>
        <taxon>Liliopsida</taxon>
        <taxon>Araceae</taxon>
        <taxon>Aroideae</taxon>
        <taxon>Colocasieae</taxon>
        <taxon>Colocasia</taxon>
    </lineage>
</organism>
<dbReference type="InterPro" id="IPR014756">
    <property type="entry name" value="Ig_E-set"/>
</dbReference>
<dbReference type="Gene3D" id="2.60.40.10">
    <property type="entry name" value="Immunoglobulins"/>
    <property type="match status" value="1"/>
</dbReference>
<feature type="domain" description="AMP-activated protein kinase glycogen-binding" evidence="1">
    <location>
        <begin position="36"/>
        <end position="131"/>
    </location>
</feature>
<evidence type="ECO:0000259" key="1">
    <source>
        <dbReference type="Pfam" id="PF16561"/>
    </source>
</evidence>
<evidence type="ECO:0000313" key="3">
    <source>
        <dbReference type="Proteomes" id="UP000652761"/>
    </source>
</evidence>
<sequence>MQNKAKAEISKVQNIISTKDHELQAAEESLSGLKEVLIEYWGNGEIVEVAGSFNGWQQRVKMDPHTSSNPNGTRESILWSTILWLYPGIYEVLVFPRFCQIKFVVDGHWKIDAQREFVTRGTITNNVLRVEG</sequence>
<keyword evidence="3" id="KW-1185">Reference proteome</keyword>
<dbReference type="GO" id="GO:0009507">
    <property type="term" value="C:chloroplast"/>
    <property type="evidence" value="ECO:0007669"/>
    <property type="project" value="UniProtKB-ARBA"/>
</dbReference>
<accession>A0A843VCY7</accession>
<evidence type="ECO:0000313" key="2">
    <source>
        <dbReference type="EMBL" id="MQL93805.1"/>
    </source>
</evidence>